<reference evidence="2 3" key="1">
    <citation type="journal article" date="2018" name="New Phytol.">
        <title>Phylogenomics of Endogonaceae and evolution of mycorrhizas within Mucoromycota.</title>
        <authorList>
            <person name="Chang Y."/>
            <person name="Desiro A."/>
            <person name="Na H."/>
            <person name="Sandor L."/>
            <person name="Lipzen A."/>
            <person name="Clum A."/>
            <person name="Barry K."/>
            <person name="Grigoriev I.V."/>
            <person name="Martin F.M."/>
            <person name="Stajich J.E."/>
            <person name="Smith M.E."/>
            <person name="Bonito G."/>
            <person name="Spatafora J.W."/>
        </authorList>
    </citation>
    <scope>NUCLEOTIDE SEQUENCE [LARGE SCALE GENOMIC DNA]</scope>
    <source>
        <strain evidence="2 3">AD002</strain>
    </source>
</reference>
<dbReference type="GO" id="GO:0016787">
    <property type="term" value="F:hydrolase activity"/>
    <property type="evidence" value="ECO:0007669"/>
    <property type="project" value="UniProtKB-KW"/>
</dbReference>
<name>A0A433QZJ9_9FUNG</name>
<gene>
    <name evidence="2" type="ORF">BC938DRAFT_474277</name>
</gene>
<sequence length="263" mass="28673">MPTQRVFLPSHDGTPLEVRVSYSDVSNQQDVTSVVIAHPYTPLGGSMQDHLVQFLHEHFSAERGFVTASFNFRGAGRSGGHTTWTAHPEAGDYKTIVDFLIKGGGPVAPADVSSSSMVVLPKPTKMIIAGYSYGSMIAAAIDPSNYPNLTLTYILLSHPQSVYWALASWGSSHFRARANALLAGVPVVGAPPRPPPRVLLVMGTKDNFTGIAAFRRWTAARRRDGLVVREVEGADHFWWGREDEVAEIVDEFLDGEESRVVGE</sequence>
<dbReference type="PANTHER" id="PTHR42103">
    <property type="entry name" value="ALPHA/BETA-HYDROLASES SUPERFAMILY PROTEIN"/>
    <property type="match status" value="1"/>
</dbReference>
<dbReference type="Proteomes" id="UP000274822">
    <property type="component" value="Unassembled WGS sequence"/>
</dbReference>
<evidence type="ECO:0000313" key="2">
    <source>
        <dbReference type="EMBL" id="RUS35202.1"/>
    </source>
</evidence>
<comment type="caution">
    <text evidence="2">The sequence shown here is derived from an EMBL/GenBank/DDBJ whole genome shotgun (WGS) entry which is preliminary data.</text>
</comment>
<dbReference type="InterPro" id="IPR029058">
    <property type="entry name" value="AB_hydrolase_fold"/>
</dbReference>
<dbReference type="PANTHER" id="PTHR42103:SF2">
    <property type="entry name" value="AB HYDROLASE-1 DOMAIN-CONTAINING PROTEIN"/>
    <property type="match status" value="1"/>
</dbReference>
<proteinExistence type="predicted"/>
<evidence type="ECO:0000313" key="3">
    <source>
        <dbReference type="Proteomes" id="UP000274822"/>
    </source>
</evidence>
<dbReference type="EMBL" id="RBNJ01000177">
    <property type="protein sequence ID" value="RUS35202.1"/>
    <property type="molecule type" value="Genomic_DNA"/>
</dbReference>
<dbReference type="Gene3D" id="3.40.50.1820">
    <property type="entry name" value="alpha/beta hydrolase"/>
    <property type="match status" value="1"/>
</dbReference>
<dbReference type="InterPro" id="IPR000383">
    <property type="entry name" value="Xaa-Pro-like_dom"/>
</dbReference>
<keyword evidence="3" id="KW-1185">Reference proteome</keyword>
<feature type="domain" description="Xaa-Pro dipeptidyl-peptidase-like" evidence="1">
    <location>
        <begin position="12"/>
        <end position="155"/>
    </location>
</feature>
<dbReference type="AlphaFoldDB" id="A0A433QZJ9"/>
<dbReference type="Pfam" id="PF02129">
    <property type="entry name" value="Peptidase_S15"/>
    <property type="match status" value="1"/>
</dbReference>
<evidence type="ECO:0000259" key="1">
    <source>
        <dbReference type="Pfam" id="PF02129"/>
    </source>
</evidence>
<organism evidence="2 3">
    <name type="scientific">Jimgerdemannia flammicorona</name>
    <dbReference type="NCBI Taxonomy" id="994334"/>
    <lineage>
        <taxon>Eukaryota</taxon>
        <taxon>Fungi</taxon>
        <taxon>Fungi incertae sedis</taxon>
        <taxon>Mucoromycota</taxon>
        <taxon>Mucoromycotina</taxon>
        <taxon>Endogonomycetes</taxon>
        <taxon>Endogonales</taxon>
        <taxon>Endogonaceae</taxon>
        <taxon>Jimgerdemannia</taxon>
    </lineage>
</organism>
<accession>A0A433QZJ9</accession>
<keyword evidence="2" id="KW-0378">Hydrolase</keyword>
<dbReference type="SUPFAM" id="SSF53474">
    <property type="entry name" value="alpha/beta-Hydrolases"/>
    <property type="match status" value="1"/>
</dbReference>
<protein>
    <submittedName>
        <fullName evidence="2">Alpha/Beta hydrolase protein</fullName>
    </submittedName>
</protein>